<evidence type="ECO:0000313" key="9">
    <source>
        <dbReference type="EMBL" id="KKB27022.1"/>
    </source>
</evidence>
<dbReference type="AlphaFoldDB" id="A0A0F5H2H1"/>
<gene>
    <name evidence="9" type="ORF">MMELEA_03380</name>
</gene>
<feature type="transmembrane region" description="Helical" evidence="7">
    <location>
        <begin position="544"/>
        <end position="565"/>
    </location>
</feature>
<dbReference type="Pfam" id="PF00528">
    <property type="entry name" value="BPD_transp_1"/>
    <property type="match status" value="2"/>
</dbReference>
<evidence type="ECO:0000256" key="4">
    <source>
        <dbReference type="ARBA" id="ARBA00022692"/>
    </source>
</evidence>
<evidence type="ECO:0000256" key="7">
    <source>
        <dbReference type="RuleBase" id="RU363032"/>
    </source>
</evidence>
<feature type="transmembrane region" description="Helical" evidence="7">
    <location>
        <begin position="438"/>
        <end position="460"/>
    </location>
</feature>
<reference evidence="9 10" key="1">
    <citation type="submission" date="2015-03" db="EMBL/GenBank/DDBJ databases">
        <title>Genome sequence of Mycoplasma meleagridis strain ATCC 25294.</title>
        <authorList>
            <person name="Yacoub E."/>
            <person name="Blanchard A."/>
            <person name="Sirand-Pugnet P."/>
            <person name="Mardassi B.B.A."/>
        </authorList>
    </citation>
    <scope>NUCLEOTIDE SEQUENCE [LARGE SCALE GENOMIC DNA]</scope>
    <source>
        <strain evidence="9 10">ATCC 25294</strain>
    </source>
</reference>
<evidence type="ECO:0000256" key="2">
    <source>
        <dbReference type="ARBA" id="ARBA00022448"/>
    </source>
</evidence>
<proteinExistence type="inferred from homology"/>
<protein>
    <submittedName>
        <fullName evidence="9">Transport system permease protein p69</fullName>
    </submittedName>
</protein>
<dbReference type="Gene3D" id="1.10.3720.10">
    <property type="entry name" value="MetI-like"/>
    <property type="match status" value="2"/>
</dbReference>
<name>A0A0F5H2H1_9BACT</name>
<comment type="similarity">
    <text evidence="7">Belongs to the binding-protein-dependent transport system permease family.</text>
</comment>
<evidence type="ECO:0000259" key="8">
    <source>
        <dbReference type="PROSITE" id="PS50928"/>
    </source>
</evidence>
<evidence type="ECO:0000256" key="6">
    <source>
        <dbReference type="ARBA" id="ARBA00023136"/>
    </source>
</evidence>
<feature type="transmembrane region" description="Helical" evidence="7">
    <location>
        <begin position="97"/>
        <end position="122"/>
    </location>
</feature>
<evidence type="ECO:0000256" key="3">
    <source>
        <dbReference type="ARBA" id="ARBA00022475"/>
    </source>
</evidence>
<keyword evidence="2 7" id="KW-0813">Transport</keyword>
<keyword evidence="10" id="KW-1185">Reference proteome</keyword>
<keyword evidence="5 7" id="KW-1133">Transmembrane helix</keyword>
<dbReference type="Proteomes" id="UP000033750">
    <property type="component" value="Unassembled WGS sequence"/>
</dbReference>
<dbReference type="STRING" id="29561.MM26B8_02990"/>
<feature type="transmembrane region" description="Helical" evidence="7">
    <location>
        <begin position="35"/>
        <end position="55"/>
    </location>
</feature>
<dbReference type="PANTHER" id="PTHR30043">
    <property type="entry name" value="PHOSPHONATES TRANSPORT SYSTEM PERMEASE PROTEIN"/>
    <property type="match status" value="1"/>
</dbReference>
<sequence length="587" mass="69929">MYLKIKLFLQKHLFYRYISKNNVTYLKSKILLKHLLIILAIFILITTISLLNLSLNINEFGLNVFKNNLVNIFKFSEKSSYILGNENSNLWILSINYLWITIKYTLVGSFLGFIIALTTSYITSKNNLKNFLRIPFSIIIIFLRSIPELVFITIFTNSFNSYLAIVLVFFWFSWLWLHKYYLEMFNSLNYKEIYLLKKLGNNNFKIFFNYIWPRISNRIIAQFLYSFESNIRWSSILATLGLGGIGTLIYYGSYSSFRLNELGIPFVILFIFIVFLELFNFIFLNFILRNKSAFYTQKRYLNSVNKTKYICSWKFYFNLLLLLMPLILTIYVLITIDYTSLNLYSSKNIFVSFFNPDWSVFDALSKDINLNPFLQILQTILFSTFISLLSLILTITFLPLFSRLLFNKYYVLFNKIIMTFLRIIPVIIFFFILNTLFFSPLTLLLLILTFHQITVLTKLFSEMIDKFNKNDYHNLKIQGYSKSKIYFLFLIPSIKHELISIFIFYLEINFRNLLTYSIYSQNELVLGSKISYFLNEKFLDLNKAFSYVWISTFTIISINLIKYLIHNRLNKVKLWPLKLIKINFFNI</sequence>
<keyword evidence="3" id="KW-1003">Cell membrane</keyword>
<organism evidence="9 10">
    <name type="scientific">Mycoplasmopsis meleagridis ATCC 25294</name>
    <dbReference type="NCBI Taxonomy" id="1264554"/>
    <lineage>
        <taxon>Bacteria</taxon>
        <taxon>Bacillati</taxon>
        <taxon>Mycoplasmatota</taxon>
        <taxon>Mycoplasmoidales</taxon>
        <taxon>Metamycoplasmataceae</taxon>
        <taxon>Mycoplasmopsis</taxon>
    </lineage>
</organism>
<accession>A0A0F5H2H1</accession>
<feature type="transmembrane region" description="Helical" evidence="7">
    <location>
        <begin position="134"/>
        <end position="155"/>
    </location>
</feature>
<feature type="transmembrane region" description="Helical" evidence="7">
    <location>
        <begin position="376"/>
        <end position="400"/>
    </location>
</feature>
<feature type="transmembrane region" description="Helical" evidence="7">
    <location>
        <begin position="264"/>
        <end position="288"/>
    </location>
</feature>
<keyword evidence="4 7" id="KW-0812">Transmembrane</keyword>
<dbReference type="InterPro" id="IPR035906">
    <property type="entry name" value="MetI-like_sf"/>
</dbReference>
<evidence type="ECO:0000256" key="1">
    <source>
        <dbReference type="ARBA" id="ARBA00004651"/>
    </source>
</evidence>
<dbReference type="CDD" id="cd06261">
    <property type="entry name" value="TM_PBP2"/>
    <property type="match status" value="1"/>
</dbReference>
<dbReference type="SUPFAM" id="SSF161098">
    <property type="entry name" value="MetI-like"/>
    <property type="match status" value="2"/>
</dbReference>
<dbReference type="OrthoDB" id="401373at2"/>
<dbReference type="PROSITE" id="PS50928">
    <property type="entry name" value="ABC_TM1"/>
    <property type="match status" value="2"/>
</dbReference>
<dbReference type="InterPro" id="IPR000515">
    <property type="entry name" value="MetI-like"/>
</dbReference>
<keyword evidence="6 7" id="KW-0472">Membrane</keyword>
<feature type="transmembrane region" description="Helical" evidence="7">
    <location>
        <begin position="161"/>
        <end position="177"/>
    </location>
</feature>
<comment type="caution">
    <text evidence="9">The sequence shown here is derived from an EMBL/GenBank/DDBJ whole genome shotgun (WGS) entry which is preliminary data.</text>
</comment>
<feature type="transmembrane region" description="Helical" evidence="7">
    <location>
        <begin position="233"/>
        <end position="252"/>
    </location>
</feature>
<feature type="domain" description="ABC transmembrane type-1" evidence="8">
    <location>
        <begin position="376"/>
        <end position="566"/>
    </location>
</feature>
<dbReference type="GO" id="GO:0005886">
    <property type="term" value="C:plasma membrane"/>
    <property type="evidence" value="ECO:0007669"/>
    <property type="project" value="UniProtKB-SubCell"/>
</dbReference>
<evidence type="ECO:0000256" key="5">
    <source>
        <dbReference type="ARBA" id="ARBA00022989"/>
    </source>
</evidence>
<dbReference type="PATRIC" id="fig|1264554.4.peg.291"/>
<feature type="transmembrane region" description="Helical" evidence="7">
    <location>
        <begin position="412"/>
        <end position="432"/>
    </location>
</feature>
<evidence type="ECO:0000313" key="10">
    <source>
        <dbReference type="Proteomes" id="UP000033750"/>
    </source>
</evidence>
<dbReference type="EMBL" id="JZXN01000011">
    <property type="protein sequence ID" value="KKB27022.1"/>
    <property type="molecule type" value="Genomic_DNA"/>
</dbReference>
<dbReference type="RefSeq" id="WP_052716979.1">
    <property type="nucleotide sequence ID" value="NZ_JZXN01000011.1"/>
</dbReference>
<dbReference type="PANTHER" id="PTHR30043:SF1">
    <property type="entry name" value="ABC TRANSPORT SYSTEM PERMEASE PROTEIN P69"/>
    <property type="match status" value="1"/>
</dbReference>
<feature type="transmembrane region" description="Helical" evidence="7">
    <location>
        <begin position="485"/>
        <end position="506"/>
    </location>
</feature>
<dbReference type="GO" id="GO:0055085">
    <property type="term" value="P:transmembrane transport"/>
    <property type="evidence" value="ECO:0007669"/>
    <property type="project" value="InterPro"/>
</dbReference>
<comment type="subcellular location">
    <subcellularLocation>
        <location evidence="1 7">Cell membrane</location>
        <topology evidence="1 7">Multi-pass membrane protein</topology>
    </subcellularLocation>
</comment>
<feature type="domain" description="ABC transmembrane type-1" evidence="8">
    <location>
        <begin position="98"/>
        <end position="283"/>
    </location>
</feature>
<feature type="transmembrane region" description="Helical" evidence="7">
    <location>
        <begin position="315"/>
        <end position="336"/>
    </location>
</feature>